<protein>
    <submittedName>
        <fullName evidence="1">Uncharacterized protein</fullName>
    </submittedName>
</protein>
<evidence type="ECO:0000313" key="1">
    <source>
        <dbReference type="EMBL" id="MDG0944487.1"/>
    </source>
</evidence>
<name>A0ABT6E228_9BACI</name>
<accession>A0ABT6E228</accession>
<organism evidence="1 2">
    <name type="scientific">Bacillus paranthracis</name>
    <dbReference type="NCBI Taxonomy" id="2026186"/>
    <lineage>
        <taxon>Bacteria</taxon>
        <taxon>Bacillati</taxon>
        <taxon>Bacillota</taxon>
        <taxon>Bacilli</taxon>
        <taxon>Bacillales</taxon>
        <taxon>Bacillaceae</taxon>
        <taxon>Bacillus</taxon>
        <taxon>Bacillus cereus group</taxon>
    </lineage>
</organism>
<dbReference type="EMBL" id="JARPRV010000027">
    <property type="protein sequence ID" value="MDG0944487.1"/>
    <property type="molecule type" value="Genomic_DNA"/>
</dbReference>
<dbReference type="Proteomes" id="UP001221338">
    <property type="component" value="Unassembled WGS sequence"/>
</dbReference>
<comment type="caution">
    <text evidence="1">The sequence shown here is derived from an EMBL/GenBank/DDBJ whole genome shotgun (WGS) entry which is preliminary data.</text>
</comment>
<keyword evidence="2" id="KW-1185">Reference proteome</keyword>
<gene>
    <name evidence="1" type="ORF">P6U22_25435</name>
</gene>
<feature type="non-terminal residue" evidence="1">
    <location>
        <position position="1"/>
    </location>
</feature>
<proteinExistence type="predicted"/>
<reference evidence="1 2" key="1">
    <citation type="submission" date="2023-03" db="EMBL/GenBank/DDBJ databases">
        <title>Genetic diversity of Bacillus cereus sensu lato isolates from Slovenia.</title>
        <authorList>
            <person name="Abdelli M."/>
        </authorList>
    </citation>
    <scope>NUCLEOTIDE SEQUENCE [LARGE SCALE GENOMIC DNA]</scope>
    <source>
        <strain evidence="1 2">SIBC61B</strain>
    </source>
</reference>
<sequence>EKFETRQGLFDVPTFITSIKDNKKLRGKTAFCIKIYVKLMDVGSRPMPINLRKANTPKRENGHLQVKMRNFFVLGAL</sequence>
<evidence type="ECO:0000313" key="2">
    <source>
        <dbReference type="Proteomes" id="UP001221338"/>
    </source>
</evidence>